<dbReference type="InterPro" id="IPR002848">
    <property type="entry name" value="Translin_fam"/>
</dbReference>
<protein>
    <recommendedName>
        <fullName evidence="9">Translin</fullName>
    </recommendedName>
</protein>
<accession>A0A9P3HJS5</accession>
<keyword evidence="8" id="KW-1185">Reference proteome</keyword>
<feature type="compositionally biased region" description="Gly residues" evidence="6">
    <location>
        <begin position="192"/>
        <end position="216"/>
    </location>
</feature>
<dbReference type="CDD" id="cd14820">
    <property type="entry name" value="TRAX"/>
    <property type="match status" value="1"/>
</dbReference>
<feature type="region of interest" description="Disordered" evidence="6">
    <location>
        <begin position="1"/>
        <end position="21"/>
    </location>
</feature>
<sequence length="436" mass="47227">MDLSDVHMETPPASSASASDPLLSALAHEDTPKTESVRAKLGQSVVKDFALYRDILEQHHEKRERIIKISRDINNFSKKMIFALHRAEPKDFLPQFAPFSEALVEFKEKHATVLKLFHRVAIDLQDSNYYRYQRSISGAMQEYIEALTLEYYLTHGALMPKSALEKDLVFMTTPEQMSNPDLIISIAETSSFGGGGGRGRGGRGGSRGRGGGLGGGDDIRRGPYTRDSKEEANQKVPQPPTEPKTEGTTESETSASPSPMVVDTDQSTAAAVATAVLVVASNLEALQTRPPAPSTRVSLEVTDEDYLLGIADLTGELMRLAINTLGQSIIAVPQDPSASTAALPTPEVRVQQILNFLRDIKSGFDGLSLTRASPISKKMGVLKQSLNKIELACYNVKVRGAEYPPEILRQLLMSGQDIGGGSGGQNGSEIGNEDDE</sequence>
<dbReference type="InterPro" id="IPR016069">
    <property type="entry name" value="Translin_C"/>
</dbReference>
<organism evidence="7 8">
    <name type="scientific">Entomortierella parvispora</name>
    <dbReference type="NCBI Taxonomy" id="205924"/>
    <lineage>
        <taxon>Eukaryota</taxon>
        <taxon>Fungi</taxon>
        <taxon>Fungi incertae sedis</taxon>
        <taxon>Mucoromycota</taxon>
        <taxon>Mortierellomycotina</taxon>
        <taxon>Mortierellomycetes</taxon>
        <taxon>Mortierellales</taxon>
        <taxon>Mortierellaceae</taxon>
        <taxon>Entomortierella</taxon>
    </lineage>
</organism>
<reference evidence="7" key="1">
    <citation type="submission" date="2021-11" db="EMBL/GenBank/DDBJ databases">
        <authorList>
            <person name="Herlambang A."/>
            <person name="Guo Y."/>
            <person name="Takashima Y."/>
            <person name="Nishizawa T."/>
        </authorList>
    </citation>
    <scope>NUCLEOTIDE SEQUENCE</scope>
    <source>
        <strain evidence="7">E1425</strain>
    </source>
</reference>
<dbReference type="PANTHER" id="PTHR10741">
    <property type="entry name" value="TRANSLIN AND TRANSLIN ASSOCIATED PROTEIN X"/>
    <property type="match status" value="1"/>
</dbReference>
<dbReference type="InterPro" id="IPR036081">
    <property type="entry name" value="Translin_sf"/>
</dbReference>
<dbReference type="Gene3D" id="1.20.58.200">
    <property type="entry name" value="Translin, domain 2"/>
    <property type="match status" value="1"/>
</dbReference>
<feature type="compositionally biased region" description="Low complexity" evidence="6">
    <location>
        <begin position="11"/>
        <end position="21"/>
    </location>
</feature>
<comment type="similarity">
    <text evidence="3">Belongs to the translin family.</text>
</comment>
<feature type="compositionally biased region" description="Low complexity" evidence="6">
    <location>
        <begin position="246"/>
        <end position="261"/>
    </location>
</feature>
<keyword evidence="5" id="KW-0539">Nucleus</keyword>
<dbReference type="Pfam" id="PF01997">
    <property type="entry name" value="Translin"/>
    <property type="match status" value="2"/>
</dbReference>
<dbReference type="EMBL" id="BQFW01000014">
    <property type="protein sequence ID" value="GJJ77916.1"/>
    <property type="molecule type" value="Genomic_DNA"/>
</dbReference>
<evidence type="ECO:0000313" key="7">
    <source>
        <dbReference type="EMBL" id="GJJ77916.1"/>
    </source>
</evidence>
<dbReference type="AlphaFoldDB" id="A0A9P3HJS5"/>
<dbReference type="GO" id="GO:0005634">
    <property type="term" value="C:nucleus"/>
    <property type="evidence" value="ECO:0007669"/>
    <property type="project" value="UniProtKB-SubCell"/>
</dbReference>
<dbReference type="Proteomes" id="UP000827284">
    <property type="component" value="Unassembled WGS sequence"/>
</dbReference>
<evidence type="ECO:0008006" key="9">
    <source>
        <dbReference type="Google" id="ProtNLM"/>
    </source>
</evidence>
<name>A0A9P3HJS5_9FUNG</name>
<evidence type="ECO:0000256" key="2">
    <source>
        <dbReference type="ARBA" id="ARBA00004496"/>
    </source>
</evidence>
<dbReference type="GO" id="GO:0005737">
    <property type="term" value="C:cytoplasm"/>
    <property type="evidence" value="ECO:0007669"/>
    <property type="project" value="UniProtKB-SubCell"/>
</dbReference>
<dbReference type="InterPro" id="IPR016068">
    <property type="entry name" value="Translin_N"/>
</dbReference>
<keyword evidence="4" id="KW-0963">Cytoplasm</keyword>
<feature type="region of interest" description="Disordered" evidence="6">
    <location>
        <begin position="188"/>
        <end position="261"/>
    </location>
</feature>
<gene>
    <name evidence="7" type="ORF">EMPS_10275</name>
</gene>
<feature type="compositionally biased region" description="Basic and acidic residues" evidence="6">
    <location>
        <begin position="217"/>
        <end position="233"/>
    </location>
</feature>
<dbReference type="SUPFAM" id="SSF74784">
    <property type="entry name" value="Translin"/>
    <property type="match status" value="1"/>
</dbReference>
<comment type="caution">
    <text evidence="7">The sequence shown here is derived from an EMBL/GenBank/DDBJ whole genome shotgun (WGS) entry which is preliminary data.</text>
</comment>
<reference evidence="7" key="2">
    <citation type="journal article" date="2022" name="Microbiol. Resour. Announc.">
        <title>Whole-Genome Sequence of Entomortierella parvispora E1425, a Mucoromycotan Fungus Associated with Burkholderiaceae-Related Endosymbiotic Bacteria.</title>
        <authorList>
            <person name="Herlambang A."/>
            <person name="Guo Y."/>
            <person name="Takashima Y."/>
            <person name="Narisawa K."/>
            <person name="Ohta H."/>
            <person name="Nishizawa T."/>
        </authorList>
    </citation>
    <scope>NUCLEOTIDE SEQUENCE</scope>
    <source>
        <strain evidence="7">E1425</strain>
    </source>
</reference>
<evidence type="ECO:0000256" key="3">
    <source>
        <dbReference type="ARBA" id="ARBA00005902"/>
    </source>
</evidence>
<proteinExistence type="inferred from homology"/>
<comment type="subcellular location">
    <subcellularLocation>
        <location evidence="2">Cytoplasm</location>
    </subcellularLocation>
    <subcellularLocation>
        <location evidence="1">Nucleus</location>
    </subcellularLocation>
</comment>
<evidence type="ECO:0000256" key="1">
    <source>
        <dbReference type="ARBA" id="ARBA00004123"/>
    </source>
</evidence>
<evidence type="ECO:0000313" key="8">
    <source>
        <dbReference type="Proteomes" id="UP000827284"/>
    </source>
</evidence>
<dbReference type="Gene3D" id="1.20.58.190">
    <property type="entry name" value="Translin, domain 1"/>
    <property type="match status" value="1"/>
</dbReference>
<evidence type="ECO:0000256" key="5">
    <source>
        <dbReference type="ARBA" id="ARBA00023242"/>
    </source>
</evidence>
<dbReference type="OrthoDB" id="31005at2759"/>
<dbReference type="GO" id="GO:0043565">
    <property type="term" value="F:sequence-specific DNA binding"/>
    <property type="evidence" value="ECO:0007669"/>
    <property type="project" value="InterPro"/>
</dbReference>
<evidence type="ECO:0000256" key="4">
    <source>
        <dbReference type="ARBA" id="ARBA00022490"/>
    </source>
</evidence>
<evidence type="ECO:0000256" key="6">
    <source>
        <dbReference type="SAM" id="MobiDB-lite"/>
    </source>
</evidence>